<dbReference type="EMBL" id="JARK01001391">
    <property type="protein sequence ID" value="EYC10460.1"/>
    <property type="molecule type" value="Genomic_DNA"/>
</dbReference>
<protein>
    <submittedName>
        <fullName evidence="1">Uncharacterized protein</fullName>
    </submittedName>
</protein>
<evidence type="ECO:0000313" key="1">
    <source>
        <dbReference type="EMBL" id="EYC10460.1"/>
    </source>
</evidence>
<name>A0A016U5M8_9BILA</name>
<evidence type="ECO:0000313" key="2">
    <source>
        <dbReference type="Proteomes" id="UP000024635"/>
    </source>
</evidence>
<comment type="caution">
    <text evidence="1">The sequence shown here is derived from an EMBL/GenBank/DDBJ whole genome shotgun (WGS) entry which is preliminary data.</text>
</comment>
<keyword evidence="2" id="KW-1185">Reference proteome</keyword>
<sequence length="69" mass="8035">MASALSKQIYCTAKYTAFTLEWKLHRIYARDLIHSNPAKNHSHIAFQLLRHSPNRSLMSLRLGLLKWEG</sequence>
<organism evidence="1 2">
    <name type="scientific">Ancylostoma ceylanicum</name>
    <dbReference type="NCBI Taxonomy" id="53326"/>
    <lineage>
        <taxon>Eukaryota</taxon>
        <taxon>Metazoa</taxon>
        <taxon>Ecdysozoa</taxon>
        <taxon>Nematoda</taxon>
        <taxon>Chromadorea</taxon>
        <taxon>Rhabditida</taxon>
        <taxon>Rhabditina</taxon>
        <taxon>Rhabditomorpha</taxon>
        <taxon>Strongyloidea</taxon>
        <taxon>Ancylostomatidae</taxon>
        <taxon>Ancylostomatinae</taxon>
        <taxon>Ancylostoma</taxon>
    </lineage>
</organism>
<dbReference type="Proteomes" id="UP000024635">
    <property type="component" value="Unassembled WGS sequence"/>
</dbReference>
<proteinExistence type="predicted"/>
<dbReference type="AlphaFoldDB" id="A0A016U5M8"/>
<gene>
    <name evidence="1" type="primary">Acey_s0055.g2565</name>
    <name evidence="1" type="ORF">Y032_0055g2565</name>
</gene>
<accession>A0A016U5M8</accession>
<reference evidence="2" key="1">
    <citation type="journal article" date="2015" name="Nat. Genet.">
        <title>The genome and transcriptome of the zoonotic hookworm Ancylostoma ceylanicum identify infection-specific gene families.</title>
        <authorList>
            <person name="Schwarz E.M."/>
            <person name="Hu Y."/>
            <person name="Antoshechkin I."/>
            <person name="Miller M.M."/>
            <person name="Sternberg P.W."/>
            <person name="Aroian R.V."/>
        </authorList>
    </citation>
    <scope>NUCLEOTIDE SEQUENCE</scope>
    <source>
        <strain evidence="2">HY135</strain>
    </source>
</reference>